<protein>
    <submittedName>
        <fullName evidence="1">Uncharacterized protein</fullName>
    </submittedName>
</protein>
<name>A0ABY5IP88_9FLAO</name>
<dbReference type="Proteomes" id="UP001059844">
    <property type="component" value="Chromosome"/>
</dbReference>
<evidence type="ECO:0000313" key="2">
    <source>
        <dbReference type="Proteomes" id="UP001059844"/>
    </source>
</evidence>
<evidence type="ECO:0000313" key="1">
    <source>
        <dbReference type="EMBL" id="UUC44574.1"/>
    </source>
</evidence>
<proteinExistence type="predicted"/>
<dbReference type="EMBL" id="CP101751">
    <property type="protein sequence ID" value="UUC44574.1"/>
    <property type="molecule type" value="Genomic_DNA"/>
</dbReference>
<sequence length="146" mass="16500">MLQKGIYTGSYTFLNPETNKIRGFEYTNFEIEIITVDATGFTGKVQDDLTTGGTEGVGTVTGQIKGDKIEFVKQMPVKTLIVDKEGTRKTFNKKHSPIYYSGQFSADKRSVTGTWRFKFSFVWIGIIPVPTRASKGTWKMTFKEEM</sequence>
<gene>
    <name evidence="1" type="ORF">NOX80_13140</name>
</gene>
<organism evidence="1 2">
    <name type="scientific">Flavobacterium cerinum</name>
    <dbReference type="NCBI Taxonomy" id="2502784"/>
    <lineage>
        <taxon>Bacteria</taxon>
        <taxon>Pseudomonadati</taxon>
        <taxon>Bacteroidota</taxon>
        <taxon>Flavobacteriia</taxon>
        <taxon>Flavobacteriales</taxon>
        <taxon>Flavobacteriaceae</taxon>
        <taxon>Flavobacterium</taxon>
    </lineage>
</organism>
<keyword evidence="2" id="KW-1185">Reference proteome</keyword>
<reference evidence="1" key="1">
    <citation type="submission" date="2022-07" db="EMBL/GenBank/DDBJ databases">
        <title>Isolation, identification, and degradation of a PFOSA degrading strain from sewage treatment plant.</title>
        <authorList>
            <person name="Zhang L."/>
            <person name="Huo Y."/>
        </authorList>
    </citation>
    <scope>NUCLEOTIDE SEQUENCE</scope>
    <source>
        <strain evidence="1">C1</strain>
    </source>
</reference>
<accession>A0ABY5IP88</accession>
<dbReference type="RefSeq" id="WP_256550252.1">
    <property type="nucleotide sequence ID" value="NZ_CP101751.1"/>
</dbReference>